<dbReference type="OrthoDB" id="4081733at2759"/>
<keyword evidence="3" id="KW-1185">Reference proteome</keyword>
<feature type="compositionally biased region" description="Polar residues" evidence="1">
    <location>
        <begin position="163"/>
        <end position="174"/>
    </location>
</feature>
<feature type="region of interest" description="Disordered" evidence="1">
    <location>
        <begin position="1"/>
        <end position="527"/>
    </location>
</feature>
<feature type="compositionally biased region" description="Polar residues" evidence="1">
    <location>
        <begin position="322"/>
        <end position="339"/>
    </location>
</feature>
<proteinExistence type="predicted"/>
<feature type="region of interest" description="Disordered" evidence="1">
    <location>
        <begin position="583"/>
        <end position="715"/>
    </location>
</feature>
<feature type="compositionally biased region" description="Basic and acidic residues" evidence="1">
    <location>
        <begin position="96"/>
        <end position="107"/>
    </location>
</feature>
<feature type="compositionally biased region" description="Polar residues" evidence="1">
    <location>
        <begin position="381"/>
        <end position="390"/>
    </location>
</feature>
<dbReference type="AlphaFoldDB" id="A0A2V1AXB5"/>
<organism evidence="2 3">
    <name type="scientific">Candidozyma haemuli</name>
    <dbReference type="NCBI Taxonomy" id="45357"/>
    <lineage>
        <taxon>Eukaryota</taxon>
        <taxon>Fungi</taxon>
        <taxon>Dikarya</taxon>
        <taxon>Ascomycota</taxon>
        <taxon>Saccharomycotina</taxon>
        <taxon>Pichiomycetes</taxon>
        <taxon>Metschnikowiaceae</taxon>
        <taxon>Candidozyma</taxon>
    </lineage>
</organism>
<feature type="compositionally biased region" description="Acidic residues" evidence="1">
    <location>
        <begin position="25"/>
        <end position="43"/>
    </location>
</feature>
<feature type="compositionally biased region" description="Basic and acidic residues" evidence="1">
    <location>
        <begin position="220"/>
        <end position="232"/>
    </location>
</feature>
<reference evidence="2 3" key="1">
    <citation type="submission" date="2017-12" db="EMBL/GenBank/DDBJ databases">
        <title>Genome Sequence of a Multidrug-Resistant Candida haemulonii Isolate from a Patient with Chronic Leg Ulcers in Israel.</title>
        <authorList>
            <person name="Chow N.A."/>
            <person name="Gade L."/>
            <person name="Batra D."/>
            <person name="Rowe L.A."/>
            <person name="Ben-Ami R."/>
            <person name="Loparev V.N."/>
            <person name="Litvintseva A.P."/>
        </authorList>
    </citation>
    <scope>NUCLEOTIDE SEQUENCE [LARGE SCALE GENOMIC DNA]</scope>
    <source>
        <strain evidence="2 3">B11899</strain>
    </source>
</reference>
<accession>A0A2V1AXB5</accession>
<dbReference type="VEuPathDB" id="FungiDB:CXQ85_002459"/>
<feature type="compositionally biased region" description="Basic and acidic residues" evidence="1">
    <location>
        <begin position="672"/>
        <end position="686"/>
    </location>
</feature>
<feature type="compositionally biased region" description="Basic and acidic residues" evidence="1">
    <location>
        <begin position="607"/>
        <end position="643"/>
    </location>
</feature>
<feature type="compositionally biased region" description="Basic and acidic residues" evidence="1">
    <location>
        <begin position="121"/>
        <end position="145"/>
    </location>
</feature>
<feature type="compositionally biased region" description="Basic and acidic residues" evidence="1">
    <location>
        <begin position="589"/>
        <end position="599"/>
    </location>
</feature>
<protein>
    <recommendedName>
        <fullName evidence="4">Protein FYV8</fullName>
    </recommendedName>
</protein>
<comment type="caution">
    <text evidence="2">The sequence shown here is derived from an EMBL/GenBank/DDBJ whole genome shotgun (WGS) entry which is preliminary data.</text>
</comment>
<feature type="compositionally biased region" description="Acidic residues" evidence="1">
    <location>
        <begin position="206"/>
        <end position="215"/>
    </location>
</feature>
<evidence type="ECO:0000313" key="3">
    <source>
        <dbReference type="Proteomes" id="UP000244309"/>
    </source>
</evidence>
<evidence type="ECO:0008006" key="4">
    <source>
        <dbReference type="Google" id="ProtNLM"/>
    </source>
</evidence>
<feature type="compositionally biased region" description="Basic and acidic residues" evidence="1">
    <location>
        <begin position="652"/>
        <end position="665"/>
    </location>
</feature>
<evidence type="ECO:0000256" key="1">
    <source>
        <dbReference type="SAM" id="MobiDB-lite"/>
    </source>
</evidence>
<dbReference type="EMBL" id="PKFO01000010">
    <property type="protein sequence ID" value="PVH22740.1"/>
    <property type="molecule type" value="Genomic_DNA"/>
</dbReference>
<feature type="compositionally biased region" description="Basic and acidic residues" evidence="1">
    <location>
        <begin position="298"/>
        <end position="308"/>
    </location>
</feature>
<sequence length="820" mass="91286">MADNFERHRSTRWVKADVPSYGDQWGDEYDNYDNYDQDVPEDEIERRGTEKRTSATPNLVLSIDNVDHRFDYDDDDDSEQAYSQPPSAISEPKGGSFRDTESGRPEDSESSDEDVSYIPESPDRERFETEESKSQADSGSRRPEALDTSATSLKDDFVPPTPTFSQSNFSNNMPETPVSDRSFVSDADSIQREPETLNVAGRYDDSLNEIQEDPQLEGAATRDSESEPRGRPSELVLSVDRLNLEDSDSSDDSDSLHFNNEEKAPTASTLALGNQEHDNSQADDSVDSPLHVNSPDLPGERRPVKTDALDSLIDDLQKMERSSTYGASSSSVNKQPQSTQEKDMPPPPPAKDSEEQGDDNLPSLASIHDMSLPNFEDHSFSDSAPETSNILEEITPESQEEVQKAHESYVSQLQAHNPSVKKAPPQSPNIDLKPRESETEAPVEAPSTPKQQPQDTDSLRAFDPNNPLQIGVPVLSPESISTKHLSGDFTNMPLQPPQPPRGPAADMSRRDSTMTTSTFNMGNWKPNTSIYRDQFVNDNDNESQMNFSVYNGKDNYDKFVGARSSSGYAESFTNSSTLSVPETVALPSIHEDTSDADLTRDDDDTSDDRSFTRLENSRSDGDLSLPGKDKRSSDGSIFKEEKLTLPGSLDQLPKDGDIDNSEKYKSISSVDSKSDNELHQKPERSGTKRLASSSSFGISKPPKQKYPVSKWKDLTSHSQPVDRIEAFKNAKQREIEYESGLQYWLQETLQKTEVSPNMHIGKLAEQAYQNATHTDIRRHTSMALNATSLRNKVSLVKDKMDTTAGFGRRFLNKGKKLMKS</sequence>
<feature type="compositionally biased region" description="Basic and acidic residues" evidence="1">
    <location>
        <begin position="44"/>
        <end position="53"/>
    </location>
</feature>
<dbReference type="Proteomes" id="UP000244309">
    <property type="component" value="Unassembled WGS sequence"/>
</dbReference>
<dbReference type="RefSeq" id="XP_025343680.1">
    <property type="nucleotide sequence ID" value="XM_025486130.1"/>
</dbReference>
<gene>
    <name evidence="2" type="ORF">CXQ85_002459</name>
</gene>
<name>A0A2V1AXB5_9ASCO</name>
<evidence type="ECO:0000313" key="2">
    <source>
        <dbReference type="EMBL" id="PVH22740.1"/>
    </source>
</evidence>
<dbReference type="GeneID" id="37007790"/>